<dbReference type="PANTHER" id="PTHR15225">
    <property type="entry name" value="INTERFERON-INDUCED PROTEIN 35/NMI N-MYC/STAT INTERACTING PROTEIN"/>
    <property type="match status" value="1"/>
</dbReference>
<dbReference type="Ensembl" id="ENSCLAT00000003769.1">
    <property type="protein sequence ID" value="ENSCLAP00000003693.1"/>
    <property type="gene ID" value="ENSCLAG00000002635.1"/>
</dbReference>
<evidence type="ECO:0000313" key="3">
    <source>
        <dbReference type="Proteomes" id="UP000694398"/>
    </source>
</evidence>
<dbReference type="PANTHER" id="PTHR15225:SF8">
    <property type="entry name" value="RNA-BINDING PROTEIN 43"/>
    <property type="match status" value="1"/>
</dbReference>
<protein>
    <submittedName>
        <fullName evidence="2">RNA binding motif protein 43</fullName>
    </submittedName>
</protein>
<reference evidence="2" key="1">
    <citation type="submission" date="2025-08" db="UniProtKB">
        <authorList>
            <consortium name="Ensembl"/>
        </authorList>
    </citation>
    <scope>IDENTIFICATION</scope>
</reference>
<accession>A0A8C2UQK4</accession>
<dbReference type="AlphaFoldDB" id="A0A8C2UQK4"/>
<proteinExistence type="predicted"/>
<dbReference type="InterPro" id="IPR012677">
    <property type="entry name" value="Nucleotide-bd_a/b_plait_sf"/>
</dbReference>
<dbReference type="Gene3D" id="3.30.70.330">
    <property type="match status" value="1"/>
</dbReference>
<keyword evidence="3" id="KW-1185">Reference proteome</keyword>
<evidence type="ECO:0000256" key="1">
    <source>
        <dbReference type="SAM" id="MobiDB-lite"/>
    </source>
</evidence>
<name>A0A8C2UQK4_CHILA</name>
<gene>
    <name evidence="2" type="primary">RBM43</name>
</gene>
<reference evidence="2" key="2">
    <citation type="submission" date="2025-09" db="UniProtKB">
        <authorList>
            <consortium name="Ensembl"/>
        </authorList>
    </citation>
    <scope>IDENTIFICATION</scope>
</reference>
<evidence type="ECO:0000313" key="2">
    <source>
        <dbReference type="Ensembl" id="ENSCLAP00000003693.1"/>
    </source>
</evidence>
<dbReference type="GeneTree" id="ENSGT00530000063686"/>
<feature type="region of interest" description="Disordered" evidence="1">
    <location>
        <begin position="166"/>
        <end position="190"/>
    </location>
</feature>
<sequence>ASASNVKDCEASERTVVVAGLPVDLFSHQSCFQDVQTVGGEVEDVIYPTRTTADAYVIFKEKKVAENVVRQKKYHLAKKAGHAQLRVAHLSGKVFSSVKAVLDLSVFQSHPVLEGLVTDLRKKIPSVSFSPLGRSGTVSVEGSFLAVERLNEALLSKASSLLERNKNFTRAGRTRDRRSPKKSLQRGGNLVETLRASVPETLRSGEMLVLDTDKQKCRVYEATLRRFHILSQERVDGEVSTIWLRSAQAGSQPSGVQYVRELLEACSQSLSFELRKETFTFGGEKDREKRNVEQACEQLRSKYSKVLVSFYGTHIDIVGSSSDTYQFKNEVMKLVRQKVS</sequence>
<dbReference type="OMA" id="FYETHID"/>
<dbReference type="Proteomes" id="UP000694398">
    <property type="component" value="Unassembled WGS sequence"/>
</dbReference>
<organism evidence="2 3">
    <name type="scientific">Chinchilla lanigera</name>
    <name type="common">Long-tailed chinchilla</name>
    <name type="synonym">Chinchilla villidera</name>
    <dbReference type="NCBI Taxonomy" id="34839"/>
    <lineage>
        <taxon>Eukaryota</taxon>
        <taxon>Metazoa</taxon>
        <taxon>Chordata</taxon>
        <taxon>Craniata</taxon>
        <taxon>Vertebrata</taxon>
        <taxon>Euteleostomi</taxon>
        <taxon>Mammalia</taxon>
        <taxon>Eutheria</taxon>
        <taxon>Euarchontoglires</taxon>
        <taxon>Glires</taxon>
        <taxon>Rodentia</taxon>
        <taxon>Hystricomorpha</taxon>
        <taxon>Chinchillidae</taxon>
        <taxon>Chinchilla</taxon>
    </lineage>
</organism>
<feature type="compositionally biased region" description="Basic residues" evidence="1">
    <location>
        <begin position="175"/>
        <end position="184"/>
    </location>
</feature>